<feature type="region of interest" description="Disordered" evidence="3">
    <location>
        <begin position="88"/>
        <end position="107"/>
    </location>
</feature>
<evidence type="ECO:0000256" key="2">
    <source>
        <dbReference type="ARBA" id="ARBA00019138"/>
    </source>
</evidence>
<dbReference type="Pfam" id="PF07572">
    <property type="entry name" value="BCNT"/>
    <property type="match status" value="1"/>
</dbReference>
<dbReference type="InterPro" id="IPR027124">
    <property type="entry name" value="Swc5/CFDP1/2"/>
</dbReference>
<dbReference type="PROSITE" id="PS51279">
    <property type="entry name" value="BCNT_C"/>
    <property type="match status" value="1"/>
</dbReference>
<evidence type="ECO:0000259" key="4">
    <source>
        <dbReference type="PROSITE" id="PS51279"/>
    </source>
</evidence>
<reference evidence="5 6" key="1">
    <citation type="submission" date="2014-02" db="EMBL/GenBank/DDBJ databases">
        <title>Transposable element dynamics among asymbiotic and ectomycorrhizal Amanita fungi.</title>
        <authorList>
            <consortium name="DOE Joint Genome Institute"/>
            <person name="Hess J."/>
            <person name="Skrede I."/>
            <person name="Wolfe B."/>
            <person name="LaButti K."/>
            <person name="Ohm R.A."/>
            <person name="Grigoriev I.V."/>
            <person name="Pringle A."/>
        </authorList>
    </citation>
    <scope>NUCLEOTIDE SEQUENCE [LARGE SCALE GENOMIC DNA]</scope>
    <source>
        <strain evidence="5 6">SKay4041</strain>
    </source>
</reference>
<dbReference type="PANTHER" id="PTHR48407">
    <property type="entry name" value="CRANIOFACIAL DEVELOPMENT PROTEIN 1"/>
    <property type="match status" value="1"/>
</dbReference>
<evidence type="ECO:0000256" key="1">
    <source>
        <dbReference type="ARBA" id="ARBA00010465"/>
    </source>
</evidence>
<dbReference type="EMBL" id="KZ302114">
    <property type="protein sequence ID" value="PFH47380.1"/>
    <property type="molecule type" value="Genomic_DNA"/>
</dbReference>
<gene>
    <name evidence="5" type="ORF">AMATHDRAFT_152178</name>
</gene>
<dbReference type="PANTHER" id="PTHR48407:SF1">
    <property type="entry name" value="CRANIOFACIAL DEVELOPMENT PROTEIN 1"/>
    <property type="match status" value="1"/>
</dbReference>
<dbReference type="AlphaFoldDB" id="A0A2A9NI58"/>
<dbReference type="OrthoDB" id="445677at2759"/>
<dbReference type="STRING" id="703135.A0A2A9NI58"/>
<comment type="similarity">
    <text evidence="1">Belongs to the SWC5 family.</text>
</comment>
<evidence type="ECO:0000256" key="3">
    <source>
        <dbReference type="SAM" id="MobiDB-lite"/>
    </source>
</evidence>
<organism evidence="5 6">
    <name type="scientific">Amanita thiersii Skay4041</name>
    <dbReference type="NCBI Taxonomy" id="703135"/>
    <lineage>
        <taxon>Eukaryota</taxon>
        <taxon>Fungi</taxon>
        <taxon>Dikarya</taxon>
        <taxon>Basidiomycota</taxon>
        <taxon>Agaricomycotina</taxon>
        <taxon>Agaricomycetes</taxon>
        <taxon>Agaricomycetidae</taxon>
        <taxon>Agaricales</taxon>
        <taxon>Pluteineae</taxon>
        <taxon>Amanitaceae</taxon>
        <taxon>Amanita</taxon>
    </lineage>
</organism>
<evidence type="ECO:0000313" key="6">
    <source>
        <dbReference type="Proteomes" id="UP000242287"/>
    </source>
</evidence>
<proteinExistence type="inferred from homology"/>
<name>A0A2A9NI58_9AGAR</name>
<dbReference type="Proteomes" id="UP000242287">
    <property type="component" value="Unassembled WGS sequence"/>
</dbReference>
<feature type="non-terminal residue" evidence="5">
    <location>
        <position position="1"/>
    </location>
</feature>
<sequence>LWESFRASVKESSSSPATVLEPKKTVKIQKKYLFAGEEVVEVVEVPEDSAEAKKWPLWNPPAKVDTQDADTPREAMPPAPVEAMEVAKMPVNASAPTKRVGPRKPKTKLMELPSATKAKKLTTLDKSVMDWKAHVWSSENVGLQEELEANRRGGGYLEKVEFLKRVDERKDEVFEAAKGSKRRRG</sequence>
<evidence type="ECO:0000313" key="5">
    <source>
        <dbReference type="EMBL" id="PFH47380.1"/>
    </source>
</evidence>
<accession>A0A2A9NI58</accession>
<feature type="region of interest" description="Disordered" evidence="3">
    <location>
        <begin position="56"/>
        <end position="76"/>
    </location>
</feature>
<dbReference type="InterPro" id="IPR011421">
    <property type="entry name" value="BCNT-C"/>
</dbReference>
<dbReference type="GO" id="GO:0000812">
    <property type="term" value="C:Swr1 complex"/>
    <property type="evidence" value="ECO:0007669"/>
    <property type="project" value="TreeGrafter"/>
</dbReference>
<keyword evidence="6" id="KW-1185">Reference proteome</keyword>
<feature type="domain" description="BCNT-C" evidence="4">
    <location>
        <begin position="103"/>
        <end position="184"/>
    </location>
</feature>
<protein>
    <recommendedName>
        <fullName evidence="2">SWR1-complex protein 5</fullName>
    </recommendedName>
</protein>